<dbReference type="PANTHER" id="PTHR30469:SF33">
    <property type="entry name" value="SLR1207 PROTEIN"/>
    <property type="match status" value="1"/>
</dbReference>
<dbReference type="PROSITE" id="PS51257">
    <property type="entry name" value="PROKAR_LIPOPROTEIN"/>
    <property type="match status" value="1"/>
</dbReference>
<evidence type="ECO:0000259" key="3">
    <source>
        <dbReference type="Pfam" id="PF25954"/>
    </source>
</evidence>
<keyword evidence="7" id="KW-1185">Reference proteome</keyword>
<dbReference type="STRING" id="868595.Desca_0413"/>
<dbReference type="EMBL" id="CP002736">
    <property type="protein sequence ID" value="AEF93308.1"/>
    <property type="molecule type" value="Genomic_DNA"/>
</dbReference>
<dbReference type="GO" id="GO:1990281">
    <property type="term" value="C:efflux pump complex"/>
    <property type="evidence" value="ECO:0007669"/>
    <property type="project" value="TreeGrafter"/>
</dbReference>
<dbReference type="PANTHER" id="PTHR30469">
    <property type="entry name" value="MULTIDRUG RESISTANCE PROTEIN MDTA"/>
    <property type="match status" value="1"/>
</dbReference>
<dbReference type="InterPro" id="IPR058637">
    <property type="entry name" value="YknX-like_C"/>
</dbReference>
<dbReference type="Gene3D" id="2.40.420.20">
    <property type="match status" value="1"/>
</dbReference>
<dbReference type="KEGG" id="dca:Desca_0413"/>
<sequence length="376" mass="39217" precursor="true">MKRVAGLSILLFLLVFSLVGCGAKPQQAEEKLVPVETTKAVRTNLTHILGTTGEIQAASDVAVAPKISGRVAAVHVKVGDHVSKGQVLFTLEATDLSNALRQAEAALAVNQANLEKAQRALTDAQLNYDRSKTLFDAQAISKVEFEQAESGLISAQAGLKMAQAQLQQSQVAISTARDNLSNATVTSPISGVVAAVNIDVGEMASPQVTSVTVVQLDSTKVKVNVSENVIDSIKTGTGVPVTIDALNKTITGTILSVSPKADPTTHAFAVEIELPNKQGEIKAGMVARLNLSTGTSQGVLAVPTDAVIERDGQYTLFLLENGRAKEVSVKVGVTSGDLTEIKAGLKEGQTVIVKGNRLVADGQKVKVVKELGGAAK</sequence>
<dbReference type="RefSeq" id="WP_013809608.1">
    <property type="nucleotide sequence ID" value="NC_015565.1"/>
</dbReference>
<dbReference type="InterPro" id="IPR058647">
    <property type="entry name" value="BSH_CzcB-like"/>
</dbReference>
<evidence type="ECO:0000313" key="6">
    <source>
        <dbReference type="EMBL" id="AEF93308.1"/>
    </source>
</evidence>
<dbReference type="Proteomes" id="UP000009226">
    <property type="component" value="Chromosome"/>
</dbReference>
<dbReference type="Gene3D" id="1.10.287.470">
    <property type="entry name" value="Helix hairpin bin"/>
    <property type="match status" value="1"/>
</dbReference>
<dbReference type="HOGENOM" id="CLU_018816_14_1_9"/>
<protein>
    <submittedName>
        <fullName evidence="6">Efflux transporter, RND family, MFP subunit</fullName>
    </submittedName>
</protein>
<gene>
    <name evidence="6" type="ordered locus">Desca_0413</name>
</gene>
<comment type="similarity">
    <text evidence="1">Belongs to the membrane fusion protein (MFP) (TC 8.A.1) family.</text>
</comment>
<accession>F6B6Y3</accession>
<keyword evidence="2" id="KW-0175">Coiled coil</keyword>
<feature type="coiled-coil region" evidence="2">
    <location>
        <begin position="100"/>
        <end position="134"/>
    </location>
</feature>
<dbReference type="Gene3D" id="2.40.50.100">
    <property type="match status" value="1"/>
</dbReference>
<feature type="domain" description="CzcB-like barrel-sandwich hybrid" evidence="4">
    <location>
        <begin position="61"/>
        <end position="213"/>
    </location>
</feature>
<evidence type="ECO:0000313" key="7">
    <source>
        <dbReference type="Proteomes" id="UP000009226"/>
    </source>
</evidence>
<dbReference type="InterPro" id="IPR058792">
    <property type="entry name" value="Beta-barrel_RND_2"/>
</dbReference>
<feature type="domain" description="YknX-like C-terminal permuted SH3-like" evidence="5">
    <location>
        <begin position="299"/>
        <end position="367"/>
    </location>
</feature>
<evidence type="ECO:0000259" key="4">
    <source>
        <dbReference type="Pfam" id="PF25973"/>
    </source>
</evidence>
<dbReference type="AlphaFoldDB" id="F6B6Y3"/>
<dbReference type="Pfam" id="PF25973">
    <property type="entry name" value="BSH_CzcB"/>
    <property type="match status" value="1"/>
</dbReference>
<reference evidence="6 7" key="1">
    <citation type="submission" date="2011-05" db="EMBL/GenBank/DDBJ databases">
        <title>Complete sequence of Desulfotomaculum carboxydivorans CO-1-SRB.</title>
        <authorList>
            <consortium name="US DOE Joint Genome Institute"/>
            <person name="Lucas S."/>
            <person name="Han J."/>
            <person name="Lapidus A."/>
            <person name="Cheng J.-F."/>
            <person name="Goodwin L."/>
            <person name="Pitluck S."/>
            <person name="Peters L."/>
            <person name="Mikhailova N."/>
            <person name="Lu M."/>
            <person name="Han C."/>
            <person name="Tapia R."/>
            <person name="Land M."/>
            <person name="Hauser L."/>
            <person name="Kyrpides N."/>
            <person name="Ivanova N."/>
            <person name="Pagani I."/>
            <person name="Stams A."/>
            <person name="Plugge C."/>
            <person name="Muyzer G."/>
            <person name="Kuever J."/>
            <person name="Parshina S."/>
            <person name="Ivanova A."/>
            <person name="Nazina T."/>
            <person name="Woyke T."/>
        </authorList>
    </citation>
    <scope>NUCLEOTIDE SEQUENCE [LARGE SCALE GENOMIC DNA]</scope>
    <source>
        <strain evidence="7">DSM 14880 / VKM B-2319 / CO-1-SRB</strain>
    </source>
</reference>
<evidence type="ECO:0000256" key="1">
    <source>
        <dbReference type="ARBA" id="ARBA00009477"/>
    </source>
</evidence>
<organism evidence="6 7">
    <name type="scientific">Desulfotomaculum nigrificans (strain DSM 14880 / VKM B-2319 / CO-1-SRB)</name>
    <name type="common">Desulfotomaculum carboxydivorans</name>
    <dbReference type="NCBI Taxonomy" id="868595"/>
    <lineage>
        <taxon>Bacteria</taxon>
        <taxon>Bacillati</taxon>
        <taxon>Bacillota</taxon>
        <taxon>Clostridia</taxon>
        <taxon>Eubacteriales</taxon>
        <taxon>Desulfotomaculaceae</taxon>
        <taxon>Desulfotomaculum</taxon>
    </lineage>
</organism>
<dbReference type="Pfam" id="PF25954">
    <property type="entry name" value="Beta-barrel_RND_2"/>
    <property type="match status" value="1"/>
</dbReference>
<evidence type="ECO:0000256" key="2">
    <source>
        <dbReference type="SAM" id="Coils"/>
    </source>
</evidence>
<dbReference type="SUPFAM" id="SSF111369">
    <property type="entry name" value="HlyD-like secretion proteins"/>
    <property type="match status" value="1"/>
</dbReference>
<dbReference type="NCBIfam" id="TIGR01730">
    <property type="entry name" value="RND_mfp"/>
    <property type="match status" value="1"/>
</dbReference>
<name>F6B6Y3_DESCC</name>
<proteinExistence type="inferred from homology"/>
<dbReference type="eggNOG" id="COG0845">
    <property type="taxonomic scope" value="Bacteria"/>
</dbReference>
<dbReference type="Pfam" id="PF25989">
    <property type="entry name" value="YknX_C"/>
    <property type="match status" value="1"/>
</dbReference>
<evidence type="ECO:0000259" key="5">
    <source>
        <dbReference type="Pfam" id="PF25989"/>
    </source>
</evidence>
<dbReference type="InterPro" id="IPR006143">
    <property type="entry name" value="RND_pump_MFP"/>
</dbReference>
<dbReference type="GO" id="GO:0015562">
    <property type="term" value="F:efflux transmembrane transporter activity"/>
    <property type="evidence" value="ECO:0007669"/>
    <property type="project" value="InterPro"/>
</dbReference>
<dbReference type="Gene3D" id="2.40.30.170">
    <property type="match status" value="1"/>
</dbReference>
<feature type="domain" description="CusB-like beta-barrel" evidence="3">
    <location>
        <begin position="221"/>
        <end position="293"/>
    </location>
</feature>